<dbReference type="Proteomes" id="UP000198984">
    <property type="component" value="Unassembled WGS sequence"/>
</dbReference>
<keyword evidence="1" id="KW-0472">Membrane</keyword>
<dbReference type="STRING" id="573321.SAMN04488505_10140"/>
<accession>A0A1H7GBG5</accession>
<name>A0A1H7GBG5_9BACT</name>
<keyword evidence="1" id="KW-0812">Transmembrane</keyword>
<dbReference type="EMBL" id="FOBB01000001">
    <property type="protein sequence ID" value="SEK35414.1"/>
    <property type="molecule type" value="Genomic_DNA"/>
</dbReference>
<feature type="transmembrane region" description="Helical" evidence="1">
    <location>
        <begin position="51"/>
        <end position="70"/>
    </location>
</feature>
<keyword evidence="1" id="KW-1133">Transmembrane helix</keyword>
<sequence length="85" mass="10070">MLMQQERSSNRRIQIAYRPLGELLRGIFFLLFGLFAFFAEKLGLGNFRLDPWVMNIFGAILVAYGLFRVYRGIKQLFFDKRTEEN</sequence>
<gene>
    <name evidence="2" type="ORF">SAMN04488505_10140</name>
</gene>
<dbReference type="AlphaFoldDB" id="A0A1H7GBG5"/>
<organism evidence="2 3">
    <name type="scientific">Chitinophaga rupis</name>
    <dbReference type="NCBI Taxonomy" id="573321"/>
    <lineage>
        <taxon>Bacteria</taxon>
        <taxon>Pseudomonadati</taxon>
        <taxon>Bacteroidota</taxon>
        <taxon>Chitinophagia</taxon>
        <taxon>Chitinophagales</taxon>
        <taxon>Chitinophagaceae</taxon>
        <taxon>Chitinophaga</taxon>
    </lineage>
</organism>
<feature type="transmembrane region" description="Helical" evidence="1">
    <location>
        <begin position="20"/>
        <end position="39"/>
    </location>
</feature>
<evidence type="ECO:0000313" key="2">
    <source>
        <dbReference type="EMBL" id="SEK35414.1"/>
    </source>
</evidence>
<proteinExistence type="predicted"/>
<evidence type="ECO:0000256" key="1">
    <source>
        <dbReference type="SAM" id="Phobius"/>
    </source>
</evidence>
<keyword evidence="3" id="KW-1185">Reference proteome</keyword>
<reference evidence="2 3" key="1">
    <citation type="submission" date="2016-10" db="EMBL/GenBank/DDBJ databases">
        <authorList>
            <person name="de Groot N.N."/>
        </authorList>
    </citation>
    <scope>NUCLEOTIDE SEQUENCE [LARGE SCALE GENOMIC DNA]</scope>
    <source>
        <strain evidence="2 3">DSM 21039</strain>
    </source>
</reference>
<evidence type="ECO:0000313" key="3">
    <source>
        <dbReference type="Proteomes" id="UP000198984"/>
    </source>
</evidence>
<protein>
    <submittedName>
        <fullName evidence="2">Uncharacterized protein</fullName>
    </submittedName>
</protein>